<evidence type="ECO:0000256" key="3">
    <source>
        <dbReference type="ARBA" id="ARBA00023163"/>
    </source>
</evidence>
<keyword evidence="3" id="KW-0804">Transcription</keyword>
<evidence type="ECO:0000256" key="1">
    <source>
        <dbReference type="ARBA" id="ARBA00023015"/>
    </source>
</evidence>
<dbReference type="PANTHER" id="PTHR47893:SF1">
    <property type="entry name" value="REGULATORY PROTEIN PCHR"/>
    <property type="match status" value="1"/>
</dbReference>
<evidence type="ECO:0000256" key="2">
    <source>
        <dbReference type="ARBA" id="ARBA00023125"/>
    </source>
</evidence>
<dbReference type="InterPro" id="IPR020449">
    <property type="entry name" value="Tscrpt_reg_AraC-type_HTH"/>
</dbReference>
<dbReference type="GO" id="GO:0043565">
    <property type="term" value="F:sequence-specific DNA binding"/>
    <property type="evidence" value="ECO:0007669"/>
    <property type="project" value="InterPro"/>
</dbReference>
<organism evidence="5 6">
    <name type="scientific">Flammeovirga pacifica</name>
    <dbReference type="NCBI Taxonomy" id="915059"/>
    <lineage>
        <taxon>Bacteria</taxon>
        <taxon>Pseudomonadati</taxon>
        <taxon>Bacteroidota</taxon>
        <taxon>Cytophagia</taxon>
        <taxon>Cytophagales</taxon>
        <taxon>Flammeovirgaceae</taxon>
        <taxon>Flammeovirga</taxon>
    </lineage>
</organism>
<dbReference type="PRINTS" id="PR00032">
    <property type="entry name" value="HTHARAC"/>
</dbReference>
<dbReference type="InterPro" id="IPR009057">
    <property type="entry name" value="Homeodomain-like_sf"/>
</dbReference>
<dbReference type="RefSeq" id="WP_044229566.1">
    <property type="nucleotide sequence ID" value="NZ_JRYR02000002.1"/>
</dbReference>
<dbReference type="InterPro" id="IPR053142">
    <property type="entry name" value="PchR_regulatory_protein"/>
</dbReference>
<dbReference type="SUPFAM" id="SSF46689">
    <property type="entry name" value="Homeodomain-like"/>
    <property type="match status" value="1"/>
</dbReference>
<evidence type="ECO:0000313" key="6">
    <source>
        <dbReference type="Proteomes" id="UP000179797"/>
    </source>
</evidence>
<dbReference type="PROSITE" id="PS01124">
    <property type="entry name" value="HTH_ARAC_FAMILY_2"/>
    <property type="match status" value="1"/>
</dbReference>
<dbReference type="Proteomes" id="UP000179797">
    <property type="component" value="Unassembled WGS sequence"/>
</dbReference>
<dbReference type="PANTHER" id="PTHR47893">
    <property type="entry name" value="REGULATORY PROTEIN PCHR"/>
    <property type="match status" value="1"/>
</dbReference>
<evidence type="ECO:0000313" key="5">
    <source>
        <dbReference type="EMBL" id="OHX64185.1"/>
    </source>
</evidence>
<proteinExistence type="predicted"/>
<keyword evidence="6" id="KW-1185">Reference proteome</keyword>
<dbReference type="Gene3D" id="1.10.10.60">
    <property type="entry name" value="Homeodomain-like"/>
    <property type="match status" value="1"/>
</dbReference>
<accession>A0A1S1YTQ8</accession>
<dbReference type="STRING" id="915059.NH26_21510"/>
<dbReference type="EMBL" id="JRYR02000002">
    <property type="protein sequence ID" value="OHX64185.1"/>
    <property type="molecule type" value="Genomic_DNA"/>
</dbReference>
<dbReference type="GO" id="GO:0003700">
    <property type="term" value="F:DNA-binding transcription factor activity"/>
    <property type="evidence" value="ECO:0007669"/>
    <property type="project" value="InterPro"/>
</dbReference>
<dbReference type="SMART" id="SM00342">
    <property type="entry name" value="HTH_ARAC"/>
    <property type="match status" value="1"/>
</dbReference>
<dbReference type="OrthoDB" id="799767at2"/>
<protein>
    <recommendedName>
        <fullName evidence="4">HTH araC/xylS-type domain-containing protein</fullName>
    </recommendedName>
</protein>
<feature type="domain" description="HTH araC/xylS-type" evidence="4">
    <location>
        <begin position="217"/>
        <end position="315"/>
    </location>
</feature>
<comment type="caution">
    <text evidence="5">The sequence shown here is derived from an EMBL/GenBank/DDBJ whole genome shotgun (WGS) entry which is preliminary data.</text>
</comment>
<keyword evidence="1" id="KW-0805">Transcription regulation</keyword>
<name>A0A1S1YTQ8_FLAPC</name>
<dbReference type="AlphaFoldDB" id="A0A1S1YTQ8"/>
<sequence>MKHFISSFEDHKQVQEKMFKGEFKNEIELALENGSIYFHSLDDHLKSILFNVQHFNKNNIETLQFSSDYEMDYVFIFFAKGLLFKLDDQVYEIDSNQGFIVMKADFDIDINFPSSNEAHHITILCSKEYIHTLHPELYTSFFQPLNFMFFDEHHDLSLCRNILSQSFHYSGKHQYEIQNNILRSLFFIGLEYIERHDNPLLSEQMNNLSTDILPTIIKVQNYIIQHIDQKLNTQDLSEIFTISASDLENNFQIIFGSSIKQYYQKYRVHKGRELLLTKELGPKEIAYELGFSDLPHFSRSFKKEFGCSPRAYLKQH</sequence>
<evidence type="ECO:0000259" key="4">
    <source>
        <dbReference type="PROSITE" id="PS01124"/>
    </source>
</evidence>
<gene>
    <name evidence="5" type="ORF">NH26_21510</name>
</gene>
<reference evidence="5 6" key="1">
    <citation type="journal article" date="2012" name="Int. J. Syst. Evol. Microbiol.">
        <title>Flammeovirga pacifica sp. nov., isolated from deep-sea sediment.</title>
        <authorList>
            <person name="Xu H."/>
            <person name="Fu Y."/>
            <person name="Yang N."/>
            <person name="Ding Z."/>
            <person name="Lai Q."/>
            <person name="Zeng R."/>
        </authorList>
    </citation>
    <scope>NUCLEOTIDE SEQUENCE [LARGE SCALE GENOMIC DNA]</scope>
    <source>
        <strain evidence="6">DSM 24597 / LMG 26175 / WPAGA1</strain>
    </source>
</reference>
<dbReference type="InterPro" id="IPR018060">
    <property type="entry name" value="HTH_AraC"/>
</dbReference>
<dbReference type="Pfam" id="PF12833">
    <property type="entry name" value="HTH_18"/>
    <property type="match status" value="1"/>
</dbReference>
<keyword evidence="2" id="KW-0238">DNA-binding</keyword>